<name>A0AA49JH68_9BACT</name>
<evidence type="ECO:0000313" key="2">
    <source>
        <dbReference type="EMBL" id="WKN38529.1"/>
    </source>
</evidence>
<feature type="chain" id="PRO_5041201125" evidence="1">
    <location>
        <begin position="26"/>
        <end position="672"/>
    </location>
</feature>
<gene>
    <name evidence="2" type="ORF">K4G66_07410</name>
</gene>
<organism evidence="2">
    <name type="scientific">Roseihalotalea indica</name>
    <dbReference type="NCBI Taxonomy" id="2867963"/>
    <lineage>
        <taxon>Bacteria</taxon>
        <taxon>Pseudomonadati</taxon>
        <taxon>Bacteroidota</taxon>
        <taxon>Cytophagia</taxon>
        <taxon>Cytophagales</taxon>
        <taxon>Catalimonadaceae</taxon>
        <taxon>Roseihalotalea</taxon>
    </lineage>
</organism>
<dbReference type="EMBL" id="CP120682">
    <property type="protein sequence ID" value="WKN38529.1"/>
    <property type="molecule type" value="Genomic_DNA"/>
</dbReference>
<dbReference type="InterPro" id="IPR025631">
    <property type="entry name" value="Porin_10"/>
</dbReference>
<dbReference type="Pfam" id="PF14121">
    <property type="entry name" value="Porin_10"/>
    <property type="match status" value="1"/>
</dbReference>
<accession>A0AA49JH68</accession>
<feature type="signal peptide" evidence="1">
    <location>
        <begin position="1"/>
        <end position="25"/>
    </location>
</feature>
<keyword evidence="1" id="KW-0732">Signal</keyword>
<evidence type="ECO:0000256" key="1">
    <source>
        <dbReference type="SAM" id="SignalP"/>
    </source>
</evidence>
<proteinExistence type="predicted"/>
<sequence>MTLHKLFTILFLGLAMVLSHTESLAQRPGGVRIPTDTTGTSKEDTVQYGPKTSQYIVEADLKNNRVRYQPVDTTLTGVHQFSRVENFLNYQQYLGTLGMASRPIYPTVPKTIGTDIGLDAYDIYVTEPEDVRYYDTKSPFTQMYIAFGGQGRDMVDVTFSRNIGPNLNFGFNVRTLSVDKQVGSSRRQGDKVVRSSSINVFTHYRSEDKKYQLMANATRFGHTVFESGGIIEDTTPDTGLSEFFRGQSTPVWLTGFEGKEFRFNYHLYHQYELSELLQVYHEFDRRHQNNFFYYQLGTDVIDTDSATQYFQRVLIDTTQTADRVDYDVWDNEIGLKGSLGNLFYAVHYRIRRPIVHYNNYELDSTLVLPVYGVSRVADQAATELYGGFDLRLDLGENTYLGGGIDYLNTQSYQLEAEFNNPILKAKFVRARVLPTYTDRQFVGNHNYWYESFDPTAIDQLSGSIEYQFPNIYLRPFATLSNINRHIYYQRDTVANSRQAYPVQAGGAAQLLSPGVELHLDFLKKLHFRGQAIYTLKSGRAADVFPVPELTAFGRLYYENIFLDGKIILQIGTDIHYTSSYLGYDYDVATQQFFLQPNGEDNLGLLGNFSLPYGRQSYPVADLFVNLKVRTARLFIRMPQVNQGFLSDGYFTAPFYTGQSRVLDLGIKWQFFD</sequence>
<protein>
    <submittedName>
        <fullName evidence="2">Porin</fullName>
    </submittedName>
</protein>
<reference evidence="2" key="1">
    <citation type="journal article" date="2023" name="Comput. Struct. Biotechnol. J.">
        <title>Discovery of a novel marine Bacteroidetes with a rich repertoire of carbohydrate-active enzymes.</title>
        <authorList>
            <person name="Chen B."/>
            <person name="Liu G."/>
            <person name="Chen Q."/>
            <person name="Wang H."/>
            <person name="Liu L."/>
            <person name="Tang K."/>
        </authorList>
    </citation>
    <scope>NUCLEOTIDE SEQUENCE</scope>
    <source>
        <strain evidence="2">TK19036</strain>
    </source>
</reference>
<dbReference type="AlphaFoldDB" id="A0AA49JH68"/>
<reference evidence="2" key="2">
    <citation type="journal article" date="2024" name="Antonie Van Leeuwenhoek">
        <title>Roseihalotalea indica gen. nov., sp. nov., a halophilic Bacteroidetes from mesopelagic Southwest Indian Ocean with higher carbohydrate metabolic potential.</title>
        <authorList>
            <person name="Chen B."/>
            <person name="Zhang M."/>
            <person name="Lin D."/>
            <person name="Ye J."/>
            <person name="Tang K."/>
        </authorList>
    </citation>
    <scope>NUCLEOTIDE SEQUENCE</scope>
    <source>
        <strain evidence="2">TK19036</strain>
    </source>
</reference>